<proteinExistence type="predicted"/>
<feature type="coiled-coil region" evidence="1">
    <location>
        <begin position="108"/>
        <end position="139"/>
    </location>
</feature>
<keyword evidence="1" id="KW-0175">Coiled coil</keyword>
<keyword evidence="3" id="KW-1185">Reference proteome</keyword>
<dbReference type="GO" id="GO:0016740">
    <property type="term" value="F:transferase activity"/>
    <property type="evidence" value="ECO:0007669"/>
    <property type="project" value="UniProtKB-KW"/>
</dbReference>
<name>A0A8H7CRG6_9AGAR</name>
<comment type="caution">
    <text evidence="2">The sequence shown here is derived from an EMBL/GenBank/DDBJ whole genome shotgun (WGS) entry which is preliminary data.</text>
</comment>
<reference evidence="2" key="1">
    <citation type="submission" date="2020-05" db="EMBL/GenBank/DDBJ databases">
        <title>Mycena genomes resolve the evolution of fungal bioluminescence.</title>
        <authorList>
            <person name="Tsai I.J."/>
        </authorList>
    </citation>
    <scope>NUCLEOTIDE SEQUENCE</scope>
    <source>
        <strain evidence="2">CCC161011</strain>
    </source>
</reference>
<accession>A0A8H7CRG6</accession>
<evidence type="ECO:0000256" key="1">
    <source>
        <dbReference type="SAM" id="Coils"/>
    </source>
</evidence>
<evidence type="ECO:0000313" key="2">
    <source>
        <dbReference type="EMBL" id="KAF7347559.1"/>
    </source>
</evidence>
<organism evidence="2 3">
    <name type="scientific">Mycena venus</name>
    <dbReference type="NCBI Taxonomy" id="2733690"/>
    <lineage>
        <taxon>Eukaryota</taxon>
        <taxon>Fungi</taxon>
        <taxon>Dikarya</taxon>
        <taxon>Basidiomycota</taxon>
        <taxon>Agaricomycotina</taxon>
        <taxon>Agaricomycetes</taxon>
        <taxon>Agaricomycetidae</taxon>
        <taxon>Agaricales</taxon>
        <taxon>Marasmiineae</taxon>
        <taxon>Mycenaceae</taxon>
        <taxon>Mycena</taxon>
    </lineage>
</organism>
<gene>
    <name evidence="2" type="ORF">MVEN_01512300</name>
</gene>
<dbReference type="PANTHER" id="PTHR36681">
    <property type="entry name" value="NUCLEAR GTPASE, GERMINAL CENTER-ASSOCIATED, TANDEM DUPLICATE 3"/>
    <property type="match status" value="1"/>
</dbReference>
<protein>
    <submittedName>
        <fullName evidence="2">Glycosyltransferase family 22 protein</fullName>
    </submittedName>
</protein>
<keyword evidence="2" id="KW-0808">Transferase</keyword>
<sequence length="376" mass="42834">MAQTKDRTSVPSIPIFCLGSRDFLCTAEIVSDPPAIFLDPEETGIPKLRRYLEDDGERRNLTDAIVTMTSFYEFLSRTSQCSSSPAAHAAADALEIYNTISGVEAAYKNRLEDLLVDVKQEYASLLAVVKAALDEAERQSPRIFKDKEKFKWNQYRAMMRQYGQYENGNLNADLTNEILPAIQQSWYKAVNTSIPLEIKVFCDDLRKELNKMVENICLQPGRHSSSSLRKSLGIESFIDDLSRMDLDCTKSTQRQGSRSWEPLMKGMLDDQYNKVSAEKGPGMYKRMKANQRYIEDNASNLYGKLYKITEKLFSDTVNNINECNREEFSRFTKTMRQFLLGADVNITPELAARGEAEKVVKKVLRRARRCSMHAAG</sequence>
<dbReference type="AlphaFoldDB" id="A0A8H7CRG6"/>
<evidence type="ECO:0000313" key="3">
    <source>
        <dbReference type="Proteomes" id="UP000620124"/>
    </source>
</evidence>
<dbReference type="Proteomes" id="UP000620124">
    <property type="component" value="Unassembled WGS sequence"/>
</dbReference>
<dbReference type="OrthoDB" id="2691563at2759"/>
<dbReference type="PANTHER" id="PTHR36681:SF3">
    <property type="entry name" value="NUCLEAR GTPASE, GERMINAL CENTER-ASSOCIATED, TANDEM DUPLICATE 3"/>
    <property type="match status" value="1"/>
</dbReference>
<dbReference type="EMBL" id="JACAZI010000012">
    <property type="protein sequence ID" value="KAF7347559.1"/>
    <property type="molecule type" value="Genomic_DNA"/>
</dbReference>